<feature type="domain" description="Peptidase M28" evidence="8">
    <location>
        <begin position="313"/>
        <end position="519"/>
    </location>
</feature>
<evidence type="ECO:0000256" key="2">
    <source>
        <dbReference type="ARBA" id="ARBA00022670"/>
    </source>
</evidence>
<reference evidence="9 10" key="1">
    <citation type="submission" date="2021-03" db="EMBL/GenBank/DDBJ databases">
        <title>Lysobacter sp. nov. isolated from soil of gangwondo yeongwol, south Korea.</title>
        <authorList>
            <person name="Kim K.R."/>
            <person name="Kim K.H."/>
            <person name="Jeon C.O."/>
        </authorList>
    </citation>
    <scope>NUCLEOTIDE SEQUENCE [LARGE SCALE GENOMIC DNA]</scope>
    <source>
        <strain evidence="9 10">R19</strain>
    </source>
</reference>
<dbReference type="FunFam" id="3.40.630.10:FF:000088">
    <property type="entry name" value="Peptidase M20"/>
    <property type="match status" value="1"/>
</dbReference>
<sequence length="565" mass="61305">MKPSSKRLPLAASLLALAIAAALPLAHAADAPTFDPQRLSEKVKVLSSDEFLGRGPAEEGETKTVAYLIEQMKAAGLQPGGDLKDGQRAWTQAVPLLRAQITGQPTISVNRDGKARPLAQGDDVAVRAALNGQKHVAIQDAPLVFVGYGVKAPERNWDDFKGVDLKGKVAVVLINDPDFERSDVETYKGDFGGKAMTYYGRWTYKFEEAARQGAAGLLIVHETAPASYGWATVKNSNTNTMFDVVRENPAGSHPALEGWIQYDVAADLFKQAGLDLAALKKQAQTREFKPVELKGATFTADYDVDAKVITSQNVVGRVEGRKRPDEHVVYSAHWDHLGVGQPDAKGDTIYNGAVDNATGTAALLELGRAFAEAKPRPERSLLFLAVTAEEKGLLGSEYYASSPLYPLGKTVGVINMDGFSPWGPARNFSISGSARLELLDRLIATASKWNLAFTSDTRPEAGSFFRSDHFPFAKRGVPAISYGTGNDLVDGGVEAGKKIQETYTAQRYHQPADQWEASWPFTGLARDLSILYTLGDELANSKAWPNWSEDSEFRGARDASADDRR</sequence>
<evidence type="ECO:0000256" key="7">
    <source>
        <dbReference type="SAM" id="SignalP"/>
    </source>
</evidence>
<dbReference type="GO" id="GO:0004177">
    <property type="term" value="F:aminopeptidase activity"/>
    <property type="evidence" value="ECO:0007669"/>
    <property type="project" value="UniProtKB-KW"/>
</dbReference>
<dbReference type="EMBL" id="CP071518">
    <property type="protein sequence ID" value="QSX78857.1"/>
    <property type="molecule type" value="Genomic_DNA"/>
</dbReference>
<dbReference type="InterPro" id="IPR046450">
    <property type="entry name" value="PA_dom_sf"/>
</dbReference>
<feature type="signal peptide" evidence="7">
    <location>
        <begin position="1"/>
        <end position="28"/>
    </location>
</feature>
<evidence type="ECO:0000313" key="10">
    <source>
        <dbReference type="Proteomes" id="UP000639274"/>
    </source>
</evidence>
<dbReference type="AlphaFoldDB" id="A0A974XZX9"/>
<proteinExistence type="predicted"/>
<dbReference type="InterPro" id="IPR045175">
    <property type="entry name" value="M28_fam"/>
</dbReference>
<evidence type="ECO:0000256" key="3">
    <source>
        <dbReference type="ARBA" id="ARBA00022723"/>
    </source>
</evidence>
<keyword evidence="5" id="KW-0378">Hydrolase</keyword>
<dbReference type="GO" id="GO:0008235">
    <property type="term" value="F:metalloexopeptidase activity"/>
    <property type="evidence" value="ECO:0007669"/>
    <property type="project" value="InterPro"/>
</dbReference>
<evidence type="ECO:0000313" key="9">
    <source>
        <dbReference type="EMBL" id="QSX78857.1"/>
    </source>
</evidence>
<dbReference type="Gene3D" id="3.40.630.10">
    <property type="entry name" value="Zn peptidases"/>
    <property type="match status" value="1"/>
</dbReference>
<dbReference type="InterPro" id="IPR007484">
    <property type="entry name" value="Peptidase_M28"/>
</dbReference>
<dbReference type="SUPFAM" id="SSF52025">
    <property type="entry name" value="PA domain"/>
    <property type="match status" value="1"/>
</dbReference>
<keyword evidence="6" id="KW-0862">Zinc</keyword>
<dbReference type="GO" id="GO:0046872">
    <property type="term" value="F:metal ion binding"/>
    <property type="evidence" value="ECO:0007669"/>
    <property type="project" value="UniProtKB-KW"/>
</dbReference>
<organism evidence="9 10">
    <name type="scientific">Agrilutibacter solisilvae</name>
    <dbReference type="NCBI Taxonomy" id="2763317"/>
    <lineage>
        <taxon>Bacteria</taxon>
        <taxon>Pseudomonadati</taxon>
        <taxon>Pseudomonadota</taxon>
        <taxon>Gammaproteobacteria</taxon>
        <taxon>Lysobacterales</taxon>
        <taxon>Lysobacteraceae</taxon>
        <taxon>Agrilutibacter</taxon>
    </lineage>
</organism>
<dbReference type="CDD" id="cd04821">
    <property type="entry name" value="PA_M28_1_2"/>
    <property type="match status" value="1"/>
</dbReference>
<dbReference type="Proteomes" id="UP000639274">
    <property type="component" value="Chromosome"/>
</dbReference>
<keyword evidence="4 7" id="KW-0732">Signal</keyword>
<dbReference type="Gene3D" id="3.50.30.30">
    <property type="match status" value="1"/>
</dbReference>
<dbReference type="RefSeq" id="WP_207526742.1">
    <property type="nucleotide sequence ID" value="NZ_CP071518.1"/>
</dbReference>
<gene>
    <name evidence="9" type="ORF">I8J32_002740</name>
</gene>
<name>A0A974XZX9_9GAMM</name>
<keyword evidence="3" id="KW-0479">Metal-binding</keyword>
<keyword evidence="2" id="KW-0645">Protease</keyword>
<evidence type="ECO:0000256" key="5">
    <source>
        <dbReference type="ARBA" id="ARBA00022801"/>
    </source>
</evidence>
<evidence type="ECO:0000256" key="6">
    <source>
        <dbReference type="ARBA" id="ARBA00022833"/>
    </source>
</evidence>
<accession>A0A974XZX9</accession>
<dbReference type="SUPFAM" id="SSF53187">
    <property type="entry name" value="Zn-dependent exopeptidases"/>
    <property type="match status" value="1"/>
</dbReference>
<protein>
    <submittedName>
        <fullName evidence="9">M28 family peptidase</fullName>
    </submittedName>
</protein>
<dbReference type="PANTHER" id="PTHR12147">
    <property type="entry name" value="METALLOPEPTIDASE M28 FAMILY MEMBER"/>
    <property type="match status" value="1"/>
</dbReference>
<feature type="chain" id="PRO_5037791363" evidence="7">
    <location>
        <begin position="29"/>
        <end position="565"/>
    </location>
</feature>
<evidence type="ECO:0000256" key="1">
    <source>
        <dbReference type="ARBA" id="ARBA00022438"/>
    </source>
</evidence>
<evidence type="ECO:0000259" key="8">
    <source>
        <dbReference type="Pfam" id="PF04389"/>
    </source>
</evidence>
<dbReference type="CDD" id="cd05660">
    <property type="entry name" value="M28_like_PA"/>
    <property type="match status" value="1"/>
</dbReference>
<evidence type="ECO:0000256" key="4">
    <source>
        <dbReference type="ARBA" id="ARBA00022729"/>
    </source>
</evidence>
<dbReference type="GO" id="GO:0006508">
    <property type="term" value="P:proteolysis"/>
    <property type="evidence" value="ECO:0007669"/>
    <property type="project" value="UniProtKB-KW"/>
</dbReference>
<dbReference type="KEGG" id="lsf:I8J32_002740"/>
<dbReference type="Pfam" id="PF04389">
    <property type="entry name" value="Peptidase_M28"/>
    <property type="match status" value="1"/>
</dbReference>
<dbReference type="PANTHER" id="PTHR12147:SF56">
    <property type="entry name" value="AMINOPEPTIDASE YDR415C-RELATED"/>
    <property type="match status" value="1"/>
</dbReference>
<keyword evidence="10" id="KW-1185">Reference proteome</keyword>
<keyword evidence="1" id="KW-0031">Aminopeptidase</keyword>